<dbReference type="Proteomes" id="UP000801864">
    <property type="component" value="Unassembled WGS sequence"/>
</dbReference>
<feature type="region of interest" description="Disordered" evidence="1">
    <location>
        <begin position="141"/>
        <end position="168"/>
    </location>
</feature>
<evidence type="ECO:0000256" key="1">
    <source>
        <dbReference type="SAM" id="MobiDB-lite"/>
    </source>
</evidence>
<feature type="compositionally biased region" description="Low complexity" evidence="1">
    <location>
        <begin position="156"/>
        <end position="168"/>
    </location>
</feature>
<reference evidence="2 3" key="1">
    <citation type="submission" date="2018-06" db="EMBL/GenBank/DDBJ databases">
        <title>Genome analysis of cellulolytic fungus Trichoderma lentiforme CFAM-422.</title>
        <authorList>
            <person name="Steindorff A.S."/>
            <person name="Formighieri E.F."/>
            <person name="Midorikawa G.E.O."/>
            <person name="Tamietti M.S."/>
            <person name="Ramos E.Z."/>
            <person name="Silva A.S."/>
            <person name="Bon E.P.S."/>
            <person name="Mendes T.D."/>
            <person name="Damaso M.C.T."/>
            <person name="Favaro L.C.L."/>
        </authorList>
    </citation>
    <scope>NUCLEOTIDE SEQUENCE [LARGE SCALE GENOMIC DNA]</scope>
    <source>
        <strain evidence="2 3">CFAM-422</strain>
    </source>
</reference>
<gene>
    <name evidence="2" type="ORF">CFAM422_001204</name>
</gene>
<organism evidence="2 3">
    <name type="scientific">Trichoderma lentiforme</name>
    <dbReference type="NCBI Taxonomy" id="1567552"/>
    <lineage>
        <taxon>Eukaryota</taxon>
        <taxon>Fungi</taxon>
        <taxon>Dikarya</taxon>
        <taxon>Ascomycota</taxon>
        <taxon>Pezizomycotina</taxon>
        <taxon>Sordariomycetes</taxon>
        <taxon>Hypocreomycetidae</taxon>
        <taxon>Hypocreales</taxon>
        <taxon>Hypocreaceae</taxon>
        <taxon>Trichoderma</taxon>
    </lineage>
</organism>
<keyword evidence="3" id="KW-1185">Reference proteome</keyword>
<protein>
    <submittedName>
        <fullName evidence="2">Uncharacterized protein</fullName>
    </submittedName>
</protein>
<accession>A0A9P4XPQ1</accession>
<evidence type="ECO:0000313" key="3">
    <source>
        <dbReference type="Proteomes" id="UP000801864"/>
    </source>
</evidence>
<proteinExistence type="predicted"/>
<comment type="caution">
    <text evidence="2">The sequence shown here is derived from an EMBL/GenBank/DDBJ whole genome shotgun (WGS) entry which is preliminary data.</text>
</comment>
<feature type="compositionally biased region" description="Polar residues" evidence="1">
    <location>
        <begin position="223"/>
        <end position="238"/>
    </location>
</feature>
<dbReference type="EMBL" id="QLNT01000002">
    <property type="protein sequence ID" value="KAF3075997.1"/>
    <property type="molecule type" value="Genomic_DNA"/>
</dbReference>
<name>A0A9P4XPQ1_9HYPO</name>
<evidence type="ECO:0000313" key="2">
    <source>
        <dbReference type="EMBL" id="KAF3075997.1"/>
    </source>
</evidence>
<feature type="region of interest" description="Disordered" evidence="1">
    <location>
        <begin position="216"/>
        <end position="255"/>
    </location>
</feature>
<sequence>MAAIWSAATARAPRVRSAPPWASWPIAHAANKTTGPGSFGLHMYSYGVQRRTPKSELRAFGWQLVQVLAHALPQLQPQFRTLGSALGSQCVHLASMPVDVSSSWFSFLPQMLPGCLSAGRTSQVPMPSRSSLTHQLPVRCPTASGCNSRPRPFCPQSPVQSSPAPSSAVRRAYYRTGPKSWFQSGTTETSGRAGLVSLALKMPQRRRQAVSNHTPNFLHHQHPQMQMSLTPRQFQRAQGSPIATPPTPRLPKTDA</sequence>
<dbReference type="AlphaFoldDB" id="A0A9P4XPQ1"/>